<evidence type="ECO:0000256" key="1">
    <source>
        <dbReference type="ARBA" id="ARBA00004141"/>
    </source>
</evidence>
<protein>
    <recommendedName>
        <fullName evidence="12">Potassium channel domain-containing protein</fullName>
    </recommendedName>
</protein>
<dbReference type="SUPFAM" id="SSF81324">
    <property type="entry name" value="Voltage-gated potassium channels"/>
    <property type="match status" value="1"/>
</dbReference>
<feature type="transmembrane region" description="Helical" evidence="11">
    <location>
        <begin position="12"/>
        <end position="35"/>
    </location>
</feature>
<evidence type="ECO:0000259" key="12">
    <source>
        <dbReference type="Pfam" id="PF07885"/>
    </source>
</evidence>
<comment type="caution">
    <text evidence="13">The sequence shown here is derived from an EMBL/GenBank/DDBJ whole genome shotgun (WGS) entry which is preliminary data.</text>
</comment>
<feature type="transmembrane region" description="Helical" evidence="11">
    <location>
        <begin position="104"/>
        <end position="128"/>
    </location>
</feature>
<feature type="domain" description="Potassium channel" evidence="12">
    <location>
        <begin position="44"/>
        <end position="82"/>
    </location>
</feature>
<evidence type="ECO:0000256" key="2">
    <source>
        <dbReference type="ARBA" id="ARBA00022448"/>
    </source>
</evidence>
<reference evidence="13 14" key="1">
    <citation type="submission" date="2021-06" db="EMBL/GenBank/DDBJ databases">
        <authorList>
            <person name="Palmer J.M."/>
        </authorList>
    </citation>
    <scope>NUCLEOTIDE SEQUENCE [LARGE SCALE GENOMIC DNA]</scope>
    <source>
        <strain evidence="13 14">XC_2019</strain>
        <tissue evidence="13">Muscle</tissue>
    </source>
</reference>
<evidence type="ECO:0000256" key="11">
    <source>
        <dbReference type="SAM" id="Phobius"/>
    </source>
</evidence>
<feature type="transmembrane region" description="Helical" evidence="11">
    <location>
        <begin position="55"/>
        <end position="78"/>
    </location>
</feature>
<name>A0ABV0S954_9TELE</name>
<keyword evidence="2 9" id="KW-0813">Transport</keyword>
<dbReference type="PANTHER" id="PTHR11003:SF59">
    <property type="entry name" value="POTASSIUM CHANNEL SUBFAMILY K MEMBER 1"/>
    <property type="match status" value="1"/>
</dbReference>
<evidence type="ECO:0000313" key="13">
    <source>
        <dbReference type="EMBL" id="MEQ2216218.1"/>
    </source>
</evidence>
<evidence type="ECO:0000256" key="10">
    <source>
        <dbReference type="SAM" id="MobiDB-lite"/>
    </source>
</evidence>
<keyword evidence="5 11" id="KW-1133">Transmembrane helix</keyword>
<feature type="non-terminal residue" evidence="13">
    <location>
        <position position="1"/>
    </location>
</feature>
<dbReference type="Proteomes" id="UP001434883">
    <property type="component" value="Unassembled WGS sequence"/>
</dbReference>
<feature type="region of interest" description="Disordered" evidence="10">
    <location>
        <begin position="282"/>
        <end position="305"/>
    </location>
</feature>
<keyword evidence="14" id="KW-1185">Reference proteome</keyword>
<feature type="transmembrane region" description="Helical" evidence="11">
    <location>
        <begin position="198"/>
        <end position="222"/>
    </location>
</feature>
<evidence type="ECO:0000313" key="14">
    <source>
        <dbReference type="Proteomes" id="UP001434883"/>
    </source>
</evidence>
<accession>A0ABV0S954</accession>
<evidence type="ECO:0000256" key="6">
    <source>
        <dbReference type="ARBA" id="ARBA00023065"/>
    </source>
</evidence>
<organism evidence="13 14">
    <name type="scientific">Xenoophorus captivus</name>
    <dbReference type="NCBI Taxonomy" id="1517983"/>
    <lineage>
        <taxon>Eukaryota</taxon>
        <taxon>Metazoa</taxon>
        <taxon>Chordata</taxon>
        <taxon>Craniata</taxon>
        <taxon>Vertebrata</taxon>
        <taxon>Euteleostomi</taxon>
        <taxon>Actinopterygii</taxon>
        <taxon>Neopterygii</taxon>
        <taxon>Teleostei</taxon>
        <taxon>Neoteleostei</taxon>
        <taxon>Acanthomorphata</taxon>
        <taxon>Ovalentaria</taxon>
        <taxon>Atherinomorphae</taxon>
        <taxon>Cyprinodontiformes</taxon>
        <taxon>Goodeidae</taxon>
        <taxon>Xenoophorus</taxon>
    </lineage>
</organism>
<keyword evidence="4" id="KW-0630">Potassium</keyword>
<keyword evidence="3 9" id="KW-0812">Transmembrane</keyword>
<sequence length="305" mass="34543">LKLVFSKKTCCFYLRLFPFYINTVVCVKRLLKILLMTHFSVLSGYGHSVPLSDGGKAFCILYSLVGIPATLFFLSAIVERLMDLLSRNPISHFHRRWAMSRPKLAIIHAAFLSIIMALLFLFIPAWIFMAMENDWNFLESLYFCFISLTTIGLGDYVPGETQNKEDNPHPHMYRLAITDQTLVWLVMLLLASSHPYCVHLLALSVYLLVGLVCVLVVLETCYELPQLKLLRRRFYKENVQELDSEATNIISHDQLSDQLPNPGDHMTNQLPVISSVSQQANTLHQNGTSGPYTPASGTTVNEKLS</sequence>
<keyword evidence="8 9" id="KW-0407">Ion channel</keyword>
<gene>
    <name evidence="13" type="ORF">XENOCAPTIV_012702</name>
</gene>
<keyword evidence="7 11" id="KW-0472">Membrane</keyword>
<dbReference type="PANTHER" id="PTHR11003">
    <property type="entry name" value="POTASSIUM CHANNEL, SUBFAMILY K"/>
    <property type="match status" value="1"/>
</dbReference>
<dbReference type="Gene3D" id="1.10.287.70">
    <property type="match status" value="1"/>
</dbReference>
<dbReference type="Pfam" id="PF07885">
    <property type="entry name" value="Ion_trans_2"/>
    <property type="match status" value="2"/>
</dbReference>
<evidence type="ECO:0000256" key="7">
    <source>
        <dbReference type="ARBA" id="ARBA00023136"/>
    </source>
</evidence>
<evidence type="ECO:0000256" key="4">
    <source>
        <dbReference type="ARBA" id="ARBA00022958"/>
    </source>
</evidence>
<evidence type="ECO:0000256" key="5">
    <source>
        <dbReference type="ARBA" id="ARBA00022989"/>
    </source>
</evidence>
<evidence type="ECO:0000256" key="3">
    <source>
        <dbReference type="ARBA" id="ARBA00022692"/>
    </source>
</evidence>
<comment type="subcellular location">
    <subcellularLocation>
        <location evidence="1">Membrane</location>
        <topology evidence="1">Multi-pass membrane protein</topology>
    </subcellularLocation>
</comment>
<feature type="domain" description="Potassium channel" evidence="12">
    <location>
        <begin position="117"/>
        <end position="161"/>
    </location>
</feature>
<evidence type="ECO:0000256" key="8">
    <source>
        <dbReference type="ARBA" id="ARBA00023303"/>
    </source>
</evidence>
<evidence type="ECO:0000256" key="9">
    <source>
        <dbReference type="RuleBase" id="RU003857"/>
    </source>
</evidence>
<dbReference type="InterPro" id="IPR003280">
    <property type="entry name" value="2pore_dom_K_chnl"/>
</dbReference>
<dbReference type="EMBL" id="JAHRIN010069882">
    <property type="protein sequence ID" value="MEQ2216218.1"/>
    <property type="molecule type" value="Genomic_DNA"/>
</dbReference>
<proteinExistence type="inferred from homology"/>
<comment type="similarity">
    <text evidence="9">Belongs to the two pore domain potassium channel (TC 1.A.1.8) family.</text>
</comment>
<dbReference type="InterPro" id="IPR013099">
    <property type="entry name" value="K_chnl_dom"/>
</dbReference>
<keyword evidence="6 9" id="KW-0406">Ion transport</keyword>
<dbReference type="PRINTS" id="PR01333">
    <property type="entry name" value="2POREKCHANEL"/>
</dbReference>